<dbReference type="SUPFAM" id="SSF55550">
    <property type="entry name" value="SH2 domain"/>
    <property type="match status" value="1"/>
</dbReference>
<dbReference type="PANTHER" id="PTHR19969:SF5">
    <property type="entry name" value="CRK-LIKE PROTEIN"/>
    <property type="match status" value="1"/>
</dbReference>
<dbReference type="SMART" id="SM00252">
    <property type="entry name" value="SH2"/>
    <property type="match status" value="1"/>
</dbReference>
<dbReference type="PROSITE" id="PS50001">
    <property type="entry name" value="SH2"/>
    <property type="match status" value="1"/>
</dbReference>
<evidence type="ECO:0000313" key="5">
    <source>
        <dbReference type="Proteomes" id="UP001497623"/>
    </source>
</evidence>
<dbReference type="GO" id="GO:0030971">
    <property type="term" value="F:receptor tyrosine kinase binding"/>
    <property type="evidence" value="ECO:0007669"/>
    <property type="project" value="TreeGrafter"/>
</dbReference>
<proteinExistence type="predicted"/>
<name>A0AAV2PJ68_MEGNR</name>
<evidence type="ECO:0000259" key="3">
    <source>
        <dbReference type="PROSITE" id="PS50001"/>
    </source>
</evidence>
<protein>
    <recommendedName>
        <fullName evidence="3">SH2 domain-containing protein</fullName>
    </recommendedName>
</protein>
<dbReference type="InterPro" id="IPR036860">
    <property type="entry name" value="SH2_dom_sf"/>
</dbReference>
<dbReference type="AlphaFoldDB" id="A0AAV2PJ68"/>
<feature type="domain" description="SH2" evidence="3">
    <location>
        <begin position="35"/>
        <end position="132"/>
    </location>
</feature>
<dbReference type="GO" id="GO:0005737">
    <property type="term" value="C:cytoplasm"/>
    <property type="evidence" value="ECO:0007669"/>
    <property type="project" value="TreeGrafter"/>
</dbReference>
<feature type="non-terminal residue" evidence="4">
    <location>
        <position position="144"/>
    </location>
</feature>
<dbReference type="GO" id="GO:0016477">
    <property type="term" value="P:cell migration"/>
    <property type="evidence" value="ECO:0007669"/>
    <property type="project" value="TreeGrafter"/>
</dbReference>
<organism evidence="4 5">
    <name type="scientific">Meganyctiphanes norvegica</name>
    <name type="common">Northern krill</name>
    <name type="synonym">Thysanopoda norvegica</name>
    <dbReference type="NCBI Taxonomy" id="48144"/>
    <lineage>
        <taxon>Eukaryota</taxon>
        <taxon>Metazoa</taxon>
        <taxon>Ecdysozoa</taxon>
        <taxon>Arthropoda</taxon>
        <taxon>Crustacea</taxon>
        <taxon>Multicrustacea</taxon>
        <taxon>Malacostraca</taxon>
        <taxon>Eumalacostraca</taxon>
        <taxon>Eucarida</taxon>
        <taxon>Euphausiacea</taxon>
        <taxon>Euphausiidae</taxon>
        <taxon>Meganyctiphanes</taxon>
    </lineage>
</organism>
<evidence type="ECO:0000256" key="2">
    <source>
        <dbReference type="PROSITE-ProRule" id="PRU00191"/>
    </source>
</evidence>
<dbReference type="Proteomes" id="UP001497623">
    <property type="component" value="Unassembled WGS sequence"/>
</dbReference>
<keyword evidence="1 2" id="KW-0727">SH2 domain</keyword>
<comment type="caution">
    <text evidence="4">The sequence shown here is derived from an EMBL/GenBank/DDBJ whole genome shotgun (WGS) entry which is preliminary data.</text>
</comment>
<evidence type="ECO:0000256" key="1">
    <source>
        <dbReference type="ARBA" id="ARBA00022999"/>
    </source>
</evidence>
<dbReference type="GO" id="GO:0035591">
    <property type="term" value="F:signaling adaptor activity"/>
    <property type="evidence" value="ECO:0007669"/>
    <property type="project" value="TreeGrafter"/>
</dbReference>
<dbReference type="Gene3D" id="3.30.505.10">
    <property type="entry name" value="SH2 domain"/>
    <property type="match status" value="1"/>
</dbReference>
<dbReference type="Pfam" id="PF00017">
    <property type="entry name" value="SH2"/>
    <property type="match status" value="1"/>
</dbReference>
<reference evidence="4 5" key="1">
    <citation type="submission" date="2024-05" db="EMBL/GenBank/DDBJ databases">
        <authorList>
            <person name="Wallberg A."/>
        </authorList>
    </citation>
    <scope>NUCLEOTIDE SEQUENCE [LARGE SCALE GENOMIC DNA]</scope>
</reference>
<dbReference type="PANTHER" id="PTHR19969">
    <property type="entry name" value="SH2-SH3 ADAPTOR PROTEIN-RELATED"/>
    <property type="match status" value="1"/>
</dbReference>
<keyword evidence="5" id="KW-1185">Reference proteome</keyword>
<dbReference type="EMBL" id="CAXKWB010000044">
    <property type="protein sequence ID" value="CAL4058792.1"/>
    <property type="molecule type" value="Genomic_DNA"/>
</dbReference>
<gene>
    <name evidence="4" type="ORF">MNOR_LOCUS236</name>
</gene>
<dbReference type="InterPro" id="IPR000980">
    <property type="entry name" value="SH2"/>
</dbReference>
<dbReference type="PRINTS" id="PR00401">
    <property type="entry name" value="SH2DOMAIN"/>
</dbReference>
<dbReference type="InterPro" id="IPR051184">
    <property type="entry name" value="Tyrosine-phos_adapter"/>
</dbReference>
<evidence type="ECO:0000313" key="4">
    <source>
        <dbReference type="EMBL" id="CAL4058792.1"/>
    </source>
</evidence>
<sequence>MAAHALRHSNLRICPHDVSRHVMTFHKKAFRNPSWFVGQVSRQTINSHLLSPPCRDGSFVVRNSQTSDDIAISVRQGNDVKHYIIHQDREGFFYVNTSRSGSPPFFKSISELIQYYQEHQFGNKGFILTKALLQVRYLPILSKN</sequence>
<accession>A0AAV2PJ68</accession>
<dbReference type="GO" id="GO:0007167">
    <property type="term" value="P:enzyme-linked receptor protein signaling pathway"/>
    <property type="evidence" value="ECO:0007669"/>
    <property type="project" value="TreeGrafter"/>
</dbReference>